<accession>A0AAW2N5X7</accession>
<feature type="compositionally biased region" description="Low complexity" evidence="1">
    <location>
        <begin position="283"/>
        <end position="296"/>
    </location>
</feature>
<reference evidence="2" key="1">
    <citation type="submission" date="2020-06" db="EMBL/GenBank/DDBJ databases">
        <authorList>
            <person name="Li T."/>
            <person name="Hu X."/>
            <person name="Zhang T."/>
            <person name="Song X."/>
            <person name="Zhang H."/>
            <person name="Dai N."/>
            <person name="Sheng W."/>
            <person name="Hou X."/>
            <person name="Wei L."/>
        </authorList>
    </citation>
    <scope>NUCLEOTIDE SEQUENCE</scope>
    <source>
        <strain evidence="2">G01</strain>
        <tissue evidence="2">Leaf</tissue>
    </source>
</reference>
<dbReference type="AlphaFoldDB" id="A0AAW2N5X7"/>
<dbReference type="GO" id="GO:0016301">
    <property type="term" value="F:kinase activity"/>
    <property type="evidence" value="ECO:0007669"/>
    <property type="project" value="UniProtKB-KW"/>
</dbReference>
<feature type="region of interest" description="Disordered" evidence="1">
    <location>
        <begin position="271"/>
        <end position="296"/>
    </location>
</feature>
<evidence type="ECO:0000256" key="1">
    <source>
        <dbReference type="SAM" id="MobiDB-lite"/>
    </source>
</evidence>
<dbReference type="GO" id="GO:0005886">
    <property type="term" value="C:plasma membrane"/>
    <property type="evidence" value="ECO:0007669"/>
    <property type="project" value="InterPro"/>
</dbReference>
<dbReference type="PANTHER" id="PTHR33312">
    <property type="entry name" value="MEMBRANE-ASSOCIATED KINASE REGULATOR 4-RELATED"/>
    <property type="match status" value="1"/>
</dbReference>
<dbReference type="EMBL" id="JACGWK010000008">
    <property type="protein sequence ID" value="KAL0338364.1"/>
    <property type="molecule type" value="Genomic_DNA"/>
</dbReference>
<keyword evidence="2" id="KW-0418">Kinase</keyword>
<dbReference type="GO" id="GO:0019210">
    <property type="term" value="F:kinase inhibitor activity"/>
    <property type="evidence" value="ECO:0007669"/>
    <property type="project" value="InterPro"/>
</dbReference>
<protein>
    <submittedName>
        <fullName evidence="2">Membrane-associated kinase regulator 4</fullName>
    </submittedName>
</protein>
<gene>
    <name evidence="2" type="ORF">Sangu_1358500</name>
</gene>
<comment type="caution">
    <text evidence="2">The sequence shown here is derived from an EMBL/GenBank/DDBJ whole genome shotgun (WGS) entry which is preliminary data.</text>
</comment>
<name>A0AAW2N5X7_9LAMI</name>
<keyword evidence="2" id="KW-0808">Transferase</keyword>
<organism evidence="2">
    <name type="scientific">Sesamum angustifolium</name>
    <dbReference type="NCBI Taxonomy" id="2727405"/>
    <lineage>
        <taxon>Eukaryota</taxon>
        <taxon>Viridiplantae</taxon>
        <taxon>Streptophyta</taxon>
        <taxon>Embryophyta</taxon>
        <taxon>Tracheophyta</taxon>
        <taxon>Spermatophyta</taxon>
        <taxon>Magnoliopsida</taxon>
        <taxon>eudicotyledons</taxon>
        <taxon>Gunneridae</taxon>
        <taxon>Pentapetalae</taxon>
        <taxon>asterids</taxon>
        <taxon>lamiids</taxon>
        <taxon>Lamiales</taxon>
        <taxon>Pedaliaceae</taxon>
        <taxon>Sesamum</taxon>
    </lineage>
</organism>
<sequence length="374" mass="41573">MAKNLSLHEFADEEDYIDMELTSSPSTALCCSPNSSPQSREFEFQMSLTCSEKETTTFPADELFYKGKLLPLHLPPRRLMVENLLLQSSTTTTTTFDITKEPFEEDQCYYSMPFPTCSTAPCTNTLNTPSDSCNISPSESCRVSCELNPDDYFFEWSTELSSFINNHPTKQSWSKKLKLIKHSILGQKLKASRAYLKSLFSKSNCSHESSAKANCNAGAQNLPKAEEASASNKYFKISREKPLGRTPYPTTVATIMNNFDREDNVRRRSFSSAIKQHSPTKCLSSSSSNSSSGASSSSSSFSLNSNGFHELHLLRRSSSATEIEGSIEAAIAHCKKSYQQILDSRNSPREPGIVHFLHPGFIADEECSKGTRSL</sequence>
<dbReference type="InterPro" id="IPR039620">
    <property type="entry name" value="BKI1/MAKR1/3/4"/>
</dbReference>
<dbReference type="PANTHER" id="PTHR33312:SF5">
    <property type="entry name" value="MEMBRANE-ASSOCIATED KINASE REGULATOR 4-RELATED"/>
    <property type="match status" value="1"/>
</dbReference>
<evidence type="ECO:0000313" key="2">
    <source>
        <dbReference type="EMBL" id="KAL0338364.1"/>
    </source>
</evidence>
<proteinExistence type="predicted"/>
<feature type="compositionally biased region" description="Polar residues" evidence="1">
    <location>
        <begin position="271"/>
        <end position="282"/>
    </location>
</feature>
<reference evidence="2" key="2">
    <citation type="journal article" date="2024" name="Plant">
        <title>Genomic evolution and insights into agronomic trait innovations of Sesamum species.</title>
        <authorList>
            <person name="Miao H."/>
            <person name="Wang L."/>
            <person name="Qu L."/>
            <person name="Liu H."/>
            <person name="Sun Y."/>
            <person name="Le M."/>
            <person name="Wang Q."/>
            <person name="Wei S."/>
            <person name="Zheng Y."/>
            <person name="Lin W."/>
            <person name="Duan Y."/>
            <person name="Cao H."/>
            <person name="Xiong S."/>
            <person name="Wang X."/>
            <person name="Wei L."/>
            <person name="Li C."/>
            <person name="Ma Q."/>
            <person name="Ju M."/>
            <person name="Zhao R."/>
            <person name="Li G."/>
            <person name="Mu C."/>
            <person name="Tian Q."/>
            <person name="Mei H."/>
            <person name="Zhang T."/>
            <person name="Gao T."/>
            <person name="Zhang H."/>
        </authorList>
    </citation>
    <scope>NUCLEOTIDE SEQUENCE</scope>
    <source>
        <strain evidence="2">G01</strain>
    </source>
</reference>